<protein>
    <recommendedName>
        <fullName evidence="4">Lectin-like protein BA14k</fullName>
    </recommendedName>
</protein>
<reference evidence="2 3" key="1">
    <citation type="journal article" date="2014" name="BMC Genomics">
        <title>Comparative genomics of Bradyrhizobium japonicum CPAC 15 and Bradyrhizobium diazoefficiens CPAC 7: elite model strains for understanding symbiotic performance with soybean.</title>
        <authorList>
            <person name="Siqueira A.F."/>
            <person name="Ormeno-Orrillo E."/>
            <person name="Souza R.C."/>
            <person name="Rodrigues E.P."/>
            <person name="Almeida L.G."/>
            <person name="Barcellos F.G."/>
            <person name="Batista J.S."/>
            <person name="Nakatami A.S."/>
            <person name="Martinez-Romero E."/>
            <person name="Vasconcelos A.T."/>
            <person name="Hungria M."/>
        </authorList>
    </citation>
    <scope>NUCLEOTIDE SEQUENCE [LARGE SCALE GENOMIC DNA]</scope>
    <source>
        <strain evidence="2 3">SEMIA 5080</strain>
    </source>
</reference>
<keyword evidence="1" id="KW-0732">Signal</keyword>
<evidence type="ECO:0008006" key="4">
    <source>
        <dbReference type="Google" id="ProtNLM"/>
    </source>
</evidence>
<evidence type="ECO:0000313" key="2">
    <source>
        <dbReference type="EMBL" id="KGJ65249.1"/>
    </source>
</evidence>
<gene>
    <name evidence="2" type="ORF">BJA5080_01894</name>
</gene>
<sequence>MEDSNGGKNMTRTCATRIAIAVSTFACATLFSFAWSEEHGVSMSVDSAQARVGRPLTPVSVAGVARRQTRRAVYGAGAYGVGAGVAAVGTAAAIAATSPGWGAGPGYYAGGGPYASYAYSPEDWRRRNGMVCTPGTLTKMEDGRMYRCQ</sequence>
<feature type="signal peptide" evidence="1">
    <location>
        <begin position="1"/>
        <end position="28"/>
    </location>
</feature>
<dbReference type="EMBL" id="ADOU02000007">
    <property type="protein sequence ID" value="KGJ65249.1"/>
    <property type="molecule type" value="Genomic_DNA"/>
</dbReference>
<dbReference type="Proteomes" id="UP000024900">
    <property type="component" value="Unassembled WGS sequence"/>
</dbReference>
<organism evidence="2 3">
    <name type="scientific">Bradyrhizobium diazoefficiens SEMIA 5080</name>
    <dbReference type="NCBI Taxonomy" id="754504"/>
    <lineage>
        <taxon>Bacteria</taxon>
        <taxon>Pseudomonadati</taxon>
        <taxon>Pseudomonadota</taxon>
        <taxon>Alphaproteobacteria</taxon>
        <taxon>Hyphomicrobiales</taxon>
        <taxon>Nitrobacteraceae</taxon>
        <taxon>Bradyrhizobium</taxon>
    </lineage>
</organism>
<comment type="caution">
    <text evidence="2">The sequence shown here is derived from an EMBL/GenBank/DDBJ whole genome shotgun (WGS) entry which is preliminary data.</text>
</comment>
<evidence type="ECO:0000313" key="3">
    <source>
        <dbReference type="Proteomes" id="UP000024900"/>
    </source>
</evidence>
<proteinExistence type="predicted"/>
<feature type="chain" id="PRO_5033008425" description="Lectin-like protein BA14k" evidence="1">
    <location>
        <begin position="29"/>
        <end position="149"/>
    </location>
</feature>
<accession>A0A837C7Q4</accession>
<dbReference type="AlphaFoldDB" id="A0A837C7Q4"/>
<evidence type="ECO:0000256" key="1">
    <source>
        <dbReference type="SAM" id="SignalP"/>
    </source>
</evidence>
<name>A0A837C7Q4_9BRAD</name>